<gene>
    <name evidence="3" type="ORF">EXN24_12665</name>
</gene>
<organism evidence="3 4">
    <name type="scientific">Rhizobium rhizogenes</name>
    <name type="common">Agrobacterium rhizogenes</name>
    <dbReference type="NCBI Taxonomy" id="359"/>
    <lineage>
        <taxon>Bacteria</taxon>
        <taxon>Pseudomonadati</taxon>
        <taxon>Pseudomonadota</taxon>
        <taxon>Alphaproteobacteria</taxon>
        <taxon>Hyphomicrobiales</taxon>
        <taxon>Rhizobiaceae</taxon>
        <taxon>Rhizobium/Agrobacterium group</taxon>
        <taxon>Rhizobium</taxon>
    </lineage>
</organism>
<dbReference type="Proteomes" id="UP000320858">
    <property type="component" value="Unassembled WGS sequence"/>
</dbReference>
<evidence type="ECO:0000259" key="2">
    <source>
        <dbReference type="PROSITE" id="PS51208"/>
    </source>
</evidence>
<dbReference type="Pfam" id="PF12951">
    <property type="entry name" value="PATR"/>
    <property type="match status" value="2"/>
</dbReference>
<reference evidence="3 4" key="1">
    <citation type="journal article" date="2019" name="Appl. Microbiol. Biotechnol.">
        <title>Differential efficiency of wild type rhizogenic strains for rol gene transformation of plants.</title>
        <authorList>
            <person name="Desmet S."/>
            <person name="De Keyser E."/>
            <person name="Van Vaerenbergh J."/>
            <person name="Baeyen S."/>
            <person name="Van Huylenbroeck J."/>
            <person name="Geelen D."/>
            <person name="Dhooghe E."/>
        </authorList>
    </citation>
    <scope>NUCLEOTIDE SEQUENCE [LARGE SCALE GENOMIC DNA]</scope>
    <source>
        <strain evidence="3 4">B 4.1</strain>
    </source>
</reference>
<dbReference type="RefSeq" id="WP_065687743.1">
    <property type="nucleotide sequence ID" value="NZ_SGOB01000002.1"/>
</dbReference>
<dbReference type="Gene3D" id="2.40.128.130">
    <property type="entry name" value="Autotransporter beta-domain"/>
    <property type="match status" value="1"/>
</dbReference>
<dbReference type="GO" id="GO:0019867">
    <property type="term" value="C:outer membrane"/>
    <property type="evidence" value="ECO:0007669"/>
    <property type="project" value="InterPro"/>
</dbReference>
<dbReference type="InterPro" id="IPR030895">
    <property type="entry name" value="T5SS_PEPC_rpt"/>
</dbReference>
<sequence>MSACFCHVSEGETCPTAEMCAAAPSRFFPGGATGLLVLISSLFTAPVVVADTLQWTGSDGEDWVTASNWGPSQRVPNAGDEAIINSYGPIINIGTTAEVQQLAIGNAAGAGTLVVQGGLQTKSVILGTASGATGSATFSGANWANESNIIVGGDGTATLLLSHGTTASSENIHVGKSGTGSGSVKLDNASTLRIADTVLVGYSDPLSSATGGNGYLDVLGASALQSAKGLLAKDATTAGTALVSGAGSRWTMSSDLVVGGAGVGTLTITGGGTVTSRTTTVIADLASADGSSVTVSRLGSALQSGGSLVVGNSGAATLLVEAAGTVTSGEAIVGRHSASEATVTGDGSNWRTGDLQVGGDVADPGGAAGNGKLNVMAGGSVDSTTARLGVVAGATGAAAVDGQGSVWTVNRGDLEVGVSGTGSLAVTGGGLVDAANIIIGANAGGTGSARVSGAGSKLQSRADLNVGLDGNGSMTVEAGGTVESRDGYVAAHGGSTSTVTVAGNGSSWAMTGTFFVGYGGGTTGNVSVSAGGGIKAAKVMLGDLAGSSGTMTITGSGSNVTAYIDNGVVNSGSVDVGFEGSGSLTVTNGGSLDAYDLYAGSAAGSNGNVLVSGVGSRVAVGNLMVVGDAGNGSVEITGGASLAAPTILIAASAGSTGVLNIGAAAGQTARSAGALEARTIAFGAGNGSIVFNHSETGYILSADISGAGKVVAEAGVTTLGGNNSYSGGTTISSGTLKGNSKSFGSGGIANDAQLVVDGAGTLSNAISGTGTFEKTGDGNLVLTGNSTYTGTTAVSSGKLSVNGSLASAVSVGTGATLGGSGTIGGLTVGSGGTLAPGNSIGTLASTGSATFASGSRYEVEIDAAGNSDRLAVTGTITIDNDVSLVVTSLANQTAYSLSTRYTILTATGGITGTFSSVGENFAYLTAMVARSADDGSTYLSFARASPDAGFLAAETSTPNARGAANAIEALGESSPLYEAAVFLQQGETQSAFAQLAGEIHPSLAMALINRSQLTRDVILNRLRSAFEGVDARPILPVAYAEGGSNPFDIDEGSLTFWSSGFGSRGRTDGDGNGASADMKGGGVLFGIDGDLADGWRAGVAAGYGRDVISQGSPAASADVDGYYVAGYAGKTIGPASLRLGATHAFQDVETRRAVSFSTLKEDLTAGYDASTTQVFAEAAWRFDFDLTHIEPYANIAYVNTRTDAFREMGGIAAVSSGAVSHDEFYSTLGARISRDIALEGMLGRAMLDIGWRHAYGDPMMESALFYDGGSAFSVTSAAMARDVALINLGLSYNLNPSATLTFRYGAVFGAGLLDQSASAQLGVRF</sequence>
<dbReference type="SUPFAM" id="SSF103515">
    <property type="entry name" value="Autotransporter"/>
    <property type="match status" value="1"/>
</dbReference>
<evidence type="ECO:0000313" key="4">
    <source>
        <dbReference type="Proteomes" id="UP000320858"/>
    </source>
</evidence>
<dbReference type="NCBIfam" id="TIGR01414">
    <property type="entry name" value="autotrans_barl"/>
    <property type="match status" value="1"/>
</dbReference>
<dbReference type="Pfam" id="PF03797">
    <property type="entry name" value="Autotransporter"/>
    <property type="match status" value="1"/>
</dbReference>
<accession>A0AA95AHT0</accession>
<dbReference type="EMBL" id="SGOB01000002">
    <property type="protein sequence ID" value="TRA88849.1"/>
    <property type="molecule type" value="Genomic_DNA"/>
</dbReference>
<dbReference type="InterPro" id="IPR005546">
    <property type="entry name" value="Autotransporte_beta"/>
</dbReference>
<dbReference type="InterPro" id="IPR013425">
    <property type="entry name" value="Autotrns_rpt"/>
</dbReference>
<evidence type="ECO:0000256" key="1">
    <source>
        <dbReference type="ARBA" id="ARBA00022729"/>
    </source>
</evidence>
<name>A0AA95AHT0_RHIRH</name>
<keyword evidence="1" id="KW-0732">Signal</keyword>
<evidence type="ECO:0000313" key="3">
    <source>
        <dbReference type="EMBL" id="TRA88849.1"/>
    </source>
</evidence>
<dbReference type="SMART" id="SM00869">
    <property type="entry name" value="Autotransporter"/>
    <property type="match status" value="1"/>
</dbReference>
<dbReference type="NCBIfam" id="TIGR04393">
    <property type="entry name" value="rpt_T5SS_PEPC"/>
    <property type="match status" value="8"/>
</dbReference>
<dbReference type="SUPFAM" id="SSF51126">
    <property type="entry name" value="Pectin lyase-like"/>
    <property type="match status" value="1"/>
</dbReference>
<feature type="domain" description="Autotransporter" evidence="2">
    <location>
        <begin position="1049"/>
        <end position="1325"/>
    </location>
</feature>
<dbReference type="InterPro" id="IPR036709">
    <property type="entry name" value="Autotransporte_beta_dom_sf"/>
</dbReference>
<dbReference type="InterPro" id="IPR011050">
    <property type="entry name" value="Pectin_lyase_fold/virulence"/>
</dbReference>
<comment type="caution">
    <text evidence="3">The sequence shown here is derived from an EMBL/GenBank/DDBJ whole genome shotgun (WGS) entry which is preliminary data.</text>
</comment>
<dbReference type="PROSITE" id="PS51208">
    <property type="entry name" value="AUTOTRANSPORTER"/>
    <property type="match status" value="1"/>
</dbReference>
<proteinExistence type="predicted"/>
<dbReference type="NCBIfam" id="TIGR02601">
    <property type="entry name" value="autotrns_rpt"/>
    <property type="match status" value="2"/>
</dbReference>
<dbReference type="InterPro" id="IPR006315">
    <property type="entry name" value="OM_autotransptr_brl_dom"/>
</dbReference>
<protein>
    <submittedName>
        <fullName evidence="3">Autotransporter domain-containing protein</fullName>
    </submittedName>
</protein>